<protein>
    <recommendedName>
        <fullName evidence="3">Excreted virulence factor EspC (Type VII ESX diderm)</fullName>
    </recommendedName>
</protein>
<comment type="caution">
    <text evidence="1">The sequence shown here is derived from an EMBL/GenBank/DDBJ whole genome shotgun (WGS) entry which is preliminary data.</text>
</comment>
<gene>
    <name evidence="1" type="ORF">LQ327_07385</name>
</gene>
<evidence type="ECO:0008006" key="3">
    <source>
        <dbReference type="Google" id="ProtNLM"/>
    </source>
</evidence>
<dbReference type="RefSeq" id="WP_230730997.1">
    <property type="nucleotide sequence ID" value="NZ_JAJNDB010000001.1"/>
</dbReference>
<organism evidence="1 2">
    <name type="scientific">Actinomycetospora endophytica</name>
    <dbReference type="NCBI Taxonomy" id="2291215"/>
    <lineage>
        <taxon>Bacteria</taxon>
        <taxon>Bacillati</taxon>
        <taxon>Actinomycetota</taxon>
        <taxon>Actinomycetes</taxon>
        <taxon>Pseudonocardiales</taxon>
        <taxon>Pseudonocardiaceae</taxon>
        <taxon>Actinomycetospora</taxon>
    </lineage>
</organism>
<reference evidence="1 2" key="1">
    <citation type="submission" date="2021-11" db="EMBL/GenBank/DDBJ databases">
        <title>Draft genome sequence of Actinomycetospora sp. SF1 isolated from the rhizosphere soil.</title>
        <authorList>
            <person name="Duangmal K."/>
            <person name="Chantavorakit T."/>
        </authorList>
    </citation>
    <scope>NUCLEOTIDE SEQUENCE [LARGE SCALE GENOMIC DNA]</scope>
    <source>
        <strain evidence="1 2">TBRC 5722</strain>
    </source>
</reference>
<name>A0ABS8P4N2_9PSEU</name>
<keyword evidence="2" id="KW-1185">Reference proteome</keyword>
<proteinExistence type="predicted"/>
<accession>A0ABS8P4N2</accession>
<dbReference type="EMBL" id="JAJNDB010000001">
    <property type="protein sequence ID" value="MCD2193208.1"/>
    <property type="molecule type" value="Genomic_DNA"/>
</dbReference>
<sequence>MNGFIHPTDAVRDAVEEIEGAVHEAASAAGAMVDSLRMLAAAVPGTETARQATALAASWAADAAAWSRGARELGEALEADADDRAVVEEALAASFGR</sequence>
<evidence type="ECO:0000313" key="2">
    <source>
        <dbReference type="Proteomes" id="UP001199469"/>
    </source>
</evidence>
<evidence type="ECO:0000313" key="1">
    <source>
        <dbReference type="EMBL" id="MCD2193208.1"/>
    </source>
</evidence>
<dbReference type="Proteomes" id="UP001199469">
    <property type="component" value="Unassembled WGS sequence"/>
</dbReference>